<comment type="caution">
    <text evidence="1">The sequence shown here is derived from an EMBL/GenBank/DDBJ whole genome shotgun (WGS) entry which is preliminary data.</text>
</comment>
<sequence>MSNFLDLGTEIIIQRFERTKDILRGACGSSEPLTTVDSSLQQEWDKMFMSGDVFRDLGLVGGGGGWGTNQESGSRRGGEAKVDFWSQSGVISKEQMGSCR</sequence>
<evidence type="ECO:0000313" key="1">
    <source>
        <dbReference type="EMBL" id="GBL64789.1"/>
    </source>
</evidence>
<name>A0A4Y1ZRQ7_ARAVE</name>
<organism evidence="1 2">
    <name type="scientific">Araneus ventricosus</name>
    <name type="common">Orbweaver spider</name>
    <name type="synonym">Epeira ventricosa</name>
    <dbReference type="NCBI Taxonomy" id="182803"/>
    <lineage>
        <taxon>Eukaryota</taxon>
        <taxon>Metazoa</taxon>
        <taxon>Ecdysozoa</taxon>
        <taxon>Arthropoda</taxon>
        <taxon>Chelicerata</taxon>
        <taxon>Arachnida</taxon>
        <taxon>Araneae</taxon>
        <taxon>Araneomorphae</taxon>
        <taxon>Entelegynae</taxon>
        <taxon>Araneoidea</taxon>
        <taxon>Araneidae</taxon>
        <taxon>Araneus</taxon>
    </lineage>
</organism>
<protein>
    <submittedName>
        <fullName evidence="1">Uncharacterized protein</fullName>
    </submittedName>
</protein>
<dbReference type="EMBL" id="BGPR01152759">
    <property type="protein sequence ID" value="GBL64789.1"/>
    <property type="molecule type" value="Genomic_DNA"/>
</dbReference>
<gene>
    <name evidence="1" type="ORF">AVEN_19632_1</name>
</gene>
<proteinExistence type="predicted"/>
<reference evidence="1 2" key="1">
    <citation type="journal article" date="2019" name="Sci. Rep.">
        <title>Orb-weaving spider Araneus ventricosus genome elucidates the spidroin gene catalogue.</title>
        <authorList>
            <person name="Kono N."/>
            <person name="Nakamura H."/>
            <person name="Ohtoshi R."/>
            <person name="Moran D.A.P."/>
            <person name="Shinohara A."/>
            <person name="Yoshida Y."/>
            <person name="Fujiwara M."/>
            <person name="Mori M."/>
            <person name="Tomita M."/>
            <person name="Arakawa K."/>
        </authorList>
    </citation>
    <scope>NUCLEOTIDE SEQUENCE [LARGE SCALE GENOMIC DNA]</scope>
</reference>
<dbReference type="AlphaFoldDB" id="A0A4Y1ZRQ7"/>
<accession>A0A4Y1ZRQ7</accession>
<evidence type="ECO:0000313" key="2">
    <source>
        <dbReference type="Proteomes" id="UP000499080"/>
    </source>
</evidence>
<dbReference type="Proteomes" id="UP000499080">
    <property type="component" value="Unassembled WGS sequence"/>
</dbReference>
<keyword evidence="2" id="KW-1185">Reference proteome</keyword>